<dbReference type="RefSeq" id="WP_182462682.1">
    <property type="nucleotide sequence ID" value="NZ_CP059732.1"/>
</dbReference>
<keyword evidence="2" id="KW-1185">Reference proteome</keyword>
<name>A0A7G5H2J4_9BACT</name>
<protein>
    <submittedName>
        <fullName evidence="1">Uncharacterized protein</fullName>
    </submittedName>
</protein>
<dbReference type="EMBL" id="CP059732">
    <property type="protein sequence ID" value="QMW05336.1"/>
    <property type="molecule type" value="Genomic_DNA"/>
</dbReference>
<evidence type="ECO:0000313" key="2">
    <source>
        <dbReference type="Proteomes" id="UP000515369"/>
    </source>
</evidence>
<proteinExistence type="predicted"/>
<sequence length="58" mass="6701">MARQVLTLMYNTNVEKKHQCTPEEFMPLPGDPPKKPEGFVPPHVFIDMMKQAFSKPEN</sequence>
<organism evidence="1 2">
    <name type="scientific">Spirosoma foliorum</name>
    <dbReference type="NCBI Taxonomy" id="2710596"/>
    <lineage>
        <taxon>Bacteria</taxon>
        <taxon>Pseudomonadati</taxon>
        <taxon>Bacteroidota</taxon>
        <taxon>Cytophagia</taxon>
        <taxon>Cytophagales</taxon>
        <taxon>Cytophagaceae</taxon>
        <taxon>Spirosoma</taxon>
    </lineage>
</organism>
<accession>A0A7G5H2J4</accession>
<dbReference type="AlphaFoldDB" id="A0A7G5H2J4"/>
<reference evidence="1 2" key="1">
    <citation type="submission" date="2020-07" db="EMBL/GenBank/DDBJ databases">
        <title>Spirosoma foliorum sp. nov., isolated from the leaves on the Nejang mountain Korea, Republic of.</title>
        <authorList>
            <person name="Ho H."/>
            <person name="Lee Y.-J."/>
            <person name="Nurcahyanto D.-A."/>
            <person name="Kim S.-G."/>
        </authorList>
    </citation>
    <scope>NUCLEOTIDE SEQUENCE [LARGE SCALE GENOMIC DNA]</scope>
    <source>
        <strain evidence="1 2">PL0136</strain>
    </source>
</reference>
<dbReference type="KEGG" id="sfol:H3H32_10825"/>
<evidence type="ECO:0000313" key="1">
    <source>
        <dbReference type="EMBL" id="QMW05336.1"/>
    </source>
</evidence>
<gene>
    <name evidence="1" type="ORF">H3H32_10825</name>
</gene>
<dbReference type="Proteomes" id="UP000515369">
    <property type="component" value="Chromosome"/>
</dbReference>